<proteinExistence type="predicted"/>
<feature type="region of interest" description="Disordered" evidence="1">
    <location>
        <begin position="1"/>
        <end position="133"/>
    </location>
</feature>
<organism evidence="2 3">
    <name type="scientific">Zalophus californianus</name>
    <name type="common">California sealion</name>
    <dbReference type="NCBI Taxonomy" id="9704"/>
    <lineage>
        <taxon>Eukaryota</taxon>
        <taxon>Metazoa</taxon>
        <taxon>Chordata</taxon>
        <taxon>Craniata</taxon>
        <taxon>Vertebrata</taxon>
        <taxon>Euteleostomi</taxon>
        <taxon>Mammalia</taxon>
        <taxon>Eutheria</taxon>
        <taxon>Laurasiatheria</taxon>
        <taxon>Carnivora</taxon>
        <taxon>Caniformia</taxon>
        <taxon>Pinnipedia</taxon>
        <taxon>Otariidae</taxon>
        <taxon>Zalophus</taxon>
    </lineage>
</organism>
<evidence type="ECO:0000256" key="1">
    <source>
        <dbReference type="SAM" id="MobiDB-lite"/>
    </source>
</evidence>
<dbReference type="KEGG" id="zca:113916009"/>
<feature type="compositionally biased region" description="Pro residues" evidence="1">
    <location>
        <begin position="69"/>
        <end position="95"/>
    </location>
</feature>
<keyword evidence="2" id="KW-1185">Reference proteome</keyword>
<feature type="compositionally biased region" description="Low complexity" evidence="1">
    <location>
        <begin position="109"/>
        <end position="124"/>
    </location>
</feature>
<dbReference type="AlphaFoldDB" id="A0A6J2C562"/>
<sequence length="168" mass="16486">MSPSAREGLIPAGPRPGGKRGSPASPSPAPGPLSGQCGAPGAALTVQATMPPPLPTRAAPAPHAARGPYPSPAGGPRTPGAPQPLSAPPPSPVPGGPGGAGRGRRRGVSPRPGDAAGGRRAAGGIPVPLFVSGSSVPPRRLLLRLRLGLATRVSLSLGEKRKCSNSNY</sequence>
<name>A0A6J2C562_ZALCA</name>
<reference evidence="3" key="1">
    <citation type="submission" date="2025-08" db="UniProtKB">
        <authorList>
            <consortium name="RefSeq"/>
        </authorList>
    </citation>
    <scope>IDENTIFICATION</scope>
    <source>
        <tissue evidence="3">Blood</tissue>
    </source>
</reference>
<dbReference type="Proteomes" id="UP000515165">
    <property type="component" value="Chromosome 1"/>
</dbReference>
<protein>
    <submittedName>
        <fullName evidence="3">Translation initiation factor IF-2-like</fullName>
    </submittedName>
</protein>
<accession>A0A6J2C562</accession>
<feature type="compositionally biased region" description="Low complexity" evidence="1">
    <location>
        <begin position="56"/>
        <end position="68"/>
    </location>
</feature>
<dbReference type="GeneID" id="113916009"/>
<evidence type="ECO:0000313" key="2">
    <source>
        <dbReference type="Proteomes" id="UP000515165"/>
    </source>
</evidence>
<gene>
    <name evidence="3" type="primary">LOC113916009</name>
</gene>
<evidence type="ECO:0000313" key="3">
    <source>
        <dbReference type="RefSeq" id="XP_027437672.1"/>
    </source>
</evidence>
<dbReference type="RefSeq" id="XP_027437672.1">
    <property type="nucleotide sequence ID" value="XM_027581871.1"/>
</dbReference>